<proteinExistence type="predicted"/>
<evidence type="ECO:0000256" key="9">
    <source>
        <dbReference type="ARBA" id="ARBA00022984"/>
    </source>
</evidence>
<keyword evidence="8" id="KW-0133">Cell shape</keyword>
<keyword evidence="12" id="KW-0961">Cell wall biogenesis/degradation</keyword>
<evidence type="ECO:0000256" key="12">
    <source>
        <dbReference type="ARBA" id="ARBA00023316"/>
    </source>
</evidence>
<dbReference type="Gene3D" id="1.10.3810.10">
    <property type="entry name" value="Biosynthetic peptidoglycan transglycosylase-like"/>
    <property type="match status" value="1"/>
</dbReference>
<evidence type="ECO:0000256" key="13">
    <source>
        <dbReference type="ARBA" id="ARBA00044770"/>
    </source>
</evidence>
<dbReference type="FunFam" id="1.10.3810.10:FF:000001">
    <property type="entry name" value="Penicillin-binding protein 1A"/>
    <property type="match status" value="1"/>
</dbReference>
<evidence type="ECO:0000256" key="1">
    <source>
        <dbReference type="ARBA" id="ARBA00004236"/>
    </source>
</evidence>
<accession>A0A1W1C1Z0</accession>
<evidence type="ECO:0000259" key="18">
    <source>
        <dbReference type="Pfam" id="PF00912"/>
    </source>
</evidence>
<dbReference type="GO" id="GO:0008955">
    <property type="term" value="F:peptidoglycan glycosyltransferase activity"/>
    <property type="evidence" value="ECO:0007669"/>
    <property type="project" value="UniProtKB-EC"/>
</dbReference>
<dbReference type="InterPro" id="IPR001460">
    <property type="entry name" value="PCN-bd_Tpept"/>
</dbReference>
<feature type="region of interest" description="Disordered" evidence="15">
    <location>
        <begin position="751"/>
        <end position="801"/>
    </location>
</feature>
<evidence type="ECO:0000256" key="10">
    <source>
        <dbReference type="ARBA" id="ARBA00023136"/>
    </source>
</evidence>
<evidence type="ECO:0000256" key="5">
    <source>
        <dbReference type="ARBA" id="ARBA00022676"/>
    </source>
</evidence>
<comment type="subcellular location">
    <subcellularLocation>
        <location evidence="1">Cell membrane</location>
    </subcellularLocation>
</comment>
<dbReference type="GO" id="GO:0006508">
    <property type="term" value="P:proteolysis"/>
    <property type="evidence" value="ECO:0007669"/>
    <property type="project" value="UniProtKB-KW"/>
</dbReference>
<organism evidence="19">
    <name type="scientific">hydrothermal vent metagenome</name>
    <dbReference type="NCBI Taxonomy" id="652676"/>
    <lineage>
        <taxon>unclassified sequences</taxon>
        <taxon>metagenomes</taxon>
        <taxon>ecological metagenomes</taxon>
    </lineage>
</organism>
<dbReference type="GO" id="GO:0030288">
    <property type="term" value="C:outer membrane-bounded periplasmic space"/>
    <property type="evidence" value="ECO:0007669"/>
    <property type="project" value="TreeGrafter"/>
</dbReference>
<keyword evidence="2" id="KW-1003">Cell membrane</keyword>
<feature type="compositionally biased region" description="Basic and acidic residues" evidence="15">
    <location>
        <begin position="756"/>
        <end position="775"/>
    </location>
</feature>
<keyword evidence="16" id="KW-0812">Transmembrane</keyword>
<dbReference type="SUPFAM" id="SSF56601">
    <property type="entry name" value="beta-lactamase/transpeptidase-like"/>
    <property type="match status" value="1"/>
</dbReference>
<evidence type="ECO:0000256" key="15">
    <source>
        <dbReference type="SAM" id="MobiDB-lite"/>
    </source>
</evidence>
<keyword evidence="6 19" id="KW-0808">Transferase</keyword>
<evidence type="ECO:0000259" key="17">
    <source>
        <dbReference type="Pfam" id="PF00905"/>
    </source>
</evidence>
<dbReference type="InterPro" id="IPR050396">
    <property type="entry name" value="Glycosyltr_51/Transpeptidase"/>
</dbReference>
<evidence type="ECO:0000256" key="2">
    <source>
        <dbReference type="ARBA" id="ARBA00022475"/>
    </source>
</evidence>
<dbReference type="PANTHER" id="PTHR32282:SF11">
    <property type="entry name" value="PENICILLIN-BINDING PROTEIN 1B"/>
    <property type="match status" value="1"/>
</dbReference>
<evidence type="ECO:0000256" key="3">
    <source>
        <dbReference type="ARBA" id="ARBA00022645"/>
    </source>
</evidence>
<dbReference type="EC" id="2.4.99.28" evidence="13"/>
<dbReference type="PANTHER" id="PTHR32282">
    <property type="entry name" value="BINDING PROTEIN TRANSPEPTIDASE, PUTATIVE-RELATED"/>
    <property type="match status" value="1"/>
</dbReference>
<dbReference type="Gene3D" id="3.40.710.10">
    <property type="entry name" value="DD-peptidase/beta-lactamase superfamily"/>
    <property type="match status" value="1"/>
</dbReference>
<dbReference type="GO" id="GO:0008360">
    <property type="term" value="P:regulation of cell shape"/>
    <property type="evidence" value="ECO:0007669"/>
    <property type="project" value="UniProtKB-KW"/>
</dbReference>
<evidence type="ECO:0000256" key="14">
    <source>
        <dbReference type="ARBA" id="ARBA00049902"/>
    </source>
</evidence>
<protein>
    <recommendedName>
        <fullName evidence="13">peptidoglycan glycosyltransferase</fullName>
        <ecNumber evidence="13">2.4.99.28</ecNumber>
    </recommendedName>
</protein>
<feature type="transmembrane region" description="Helical" evidence="16">
    <location>
        <begin position="9"/>
        <end position="28"/>
    </location>
</feature>
<evidence type="ECO:0000313" key="19">
    <source>
        <dbReference type="EMBL" id="SFV59793.1"/>
    </source>
</evidence>
<feature type="region of interest" description="Disordered" evidence="15">
    <location>
        <begin position="633"/>
        <end position="713"/>
    </location>
</feature>
<evidence type="ECO:0000256" key="16">
    <source>
        <dbReference type="SAM" id="Phobius"/>
    </source>
</evidence>
<dbReference type="InterPro" id="IPR012338">
    <property type="entry name" value="Beta-lactam/transpept-like"/>
</dbReference>
<keyword evidence="9" id="KW-0573">Peptidoglycan synthesis</keyword>
<dbReference type="AlphaFoldDB" id="A0A1W1C1Z0"/>
<evidence type="ECO:0000256" key="11">
    <source>
        <dbReference type="ARBA" id="ARBA00023268"/>
    </source>
</evidence>
<keyword evidence="5 19" id="KW-0328">Glycosyltransferase</keyword>
<keyword evidence="4" id="KW-0645">Protease</keyword>
<feature type="domain" description="Penicillin-binding protein transpeptidase" evidence="17">
    <location>
        <begin position="325"/>
        <end position="571"/>
    </location>
</feature>
<dbReference type="GO" id="GO:0004180">
    <property type="term" value="F:carboxypeptidase activity"/>
    <property type="evidence" value="ECO:0007669"/>
    <property type="project" value="UniProtKB-KW"/>
</dbReference>
<keyword evidence="16" id="KW-1133">Transmembrane helix</keyword>
<dbReference type="Pfam" id="PF00905">
    <property type="entry name" value="Transpeptidase"/>
    <property type="match status" value="1"/>
</dbReference>
<gene>
    <name evidence="19" type="ORF">MNB_SV-6-1592</name>
</gene>
<keyword evidence="11" id="KW-0511">Multifunctional enzyme</keyword>
<evidence type="ECO:0000256" key="7">
    <source>
        <dbReference type="ARBA" id="ARBA00022801"/>
    </source>
</evidence>
<dbReference type="InterPro" id="IPR036950">
    <property type="entry name" value="PBP_transglycosylase"/>
</dbReference>
<sequence length="801" mass="90300">MISGLIKGSIMLVMIFAIALMAAFIYAYEEIKLDADKLINYKPEISSVILDRNGKQLAYVFKDRHRLYARYDELPGYLIEALVAVEDTKFFEHHGVNPDAIIRAIVTDIKAGKFVEGGSTLTQQLIKNKLLSNEKKLARKIKEAILALKIEHELTKEEILERYLNEIFFGNGYYGIKTAAKGFFHKDLQELTLKESAILVGLPNAPSYLNPVKHYKRSLIRANAVLYRMKSIGWLNEQEYVDAIKETPKVYKSTLTQNIAPYIVDEVQRRFKGRLGDIRTGGYKIYTTVDMKQQKIARDAINFAYKKALKKYKESPKKSTLNGAMISVESSSGDILAMVGGVDYKRSAFNRITQTNRQPGSAFKPFIYQTALDMGYNPASKLTDLARTFQYYKNGERVIWSPKNYEGDFKGFIRLREALVHSRNLATVNLVFDIGVSTIRKRLALLDVPHIPRDMSIALGNLGLSPLKMAQIFSVFANAGHMIEPRLVSKIVSKEGAVIYETRPKEIANFTEPQQAYLMTDILKDVIKRGTGRKAQVDGIELAGKTGTTNDNVDAWFCGYSPTIETVVWFGRDNNRRIGKRATGGILAAPAFAYYYRELLKIYPEMPRRFQRPDGVYDGVINGKVELYTDISPLPNSQASIDEERREQRERVEESSDYVAQEEDVDPVDTISSDQNDQVAREDDGLLGLFGDVGSSKPESETTTDDEFFREDDGRVSATVDGDSIVLHPRANSKRNSIEITDGADSQIVEFRPRKKGDSDKYIVDDKKSIFDKEPQGNSDALHPKRKPPKSTDAEDSGTLF</sequence>
<dbReference type="GO" id="GO:0005886">
    <property type="term" value="C:plasma membrane"/>
    <property type="evidence" value="ECO:0007669"/>
    <property type="project" value="UniProtKB-SubCell"/>
</dbReference>
<comment type="catalytic activity">
    <reaction evidence="14">
        <text>[GlcNAc-(1-&gt;4)-Mur2Ac(oyl-L-Ala-gamma-D-Glu-L-Lys-D-Ala-D-Ala)](n)-di-trans,octa-cis-undecaprenyl diphosphate + beta-D-GlcNAc-(1-&gt;4)-Mur2Ac(oyl-L-Ala-gamma-D-Glu-L-Lys-D-Ala-D-Ala)-di-trans,octa-cis-undecaprenyl diphosphate = [GlcNAc-(1-&gt;4)-Mur2Ac(oyl-L-Ala-gamma-D-Glu-L-Lys-D-Ala-D-Ala)](n+1)-di-trans,octa-cis-undecaprenyl diphosphate + di-trans,octa-cis-undecaprenyl diphosphate + H(+)</text>
        <dbReference type="Rhea" id="RHEA:23708"/>
        <dbReference type="Rhea" id="RHEA-COMP:9602"/>
        <dbReference type="Rhea" id="RHEA-COMP:9603"/>
        <dbReference type="ChEBI" id="CHEBI:15378"/>
        <dbReference type="ChEBI" id="CHEBI:58405"/>
        <dbReference type="ChEBI" id="CHEBI:60033"/>
        <dbReference type="ChEBI" id="CHEBI:78435"/>
        <dbReference type="EC" id="2.4.99.28"/>
    </reaction>
</comment>
<dbReference type="NCBIfam" id="TIGR02074">
    <property type="entry name" value="PBP_1a_fam"/>
    <property type="match status" value="1"/>
</dbReference>
<evidence type="ECO:0000256" key="8">
    <source>
        <dbReference type="ARBA" id="ARBA00022960"/>
    </source>
</evidence>
<dbReference type="InterPro" id="IPR001264">
    <property type="entry name" value="Glyco_trans_51"/>
</dbReference>
<dbReference type="SUPFAM" id="SSF53955">
    <property type="entry name" value="Lysozyme-like"/>
    <property type="match status" value="1"/>
</dbReference>
<keyword evidence="10 16" id="KW-0472">Membrane</keyword>
<dbReference type="EMBL" id="FPHC01000054">
    <property type="protein sequence ID" value="SFV59793.1"/>
    <property type="molecule type" value="Genomic_DNA"/>
</dbReference>
<evidence type="ECO:0000256" key="6">
    <source>
        <dbReference type="ARBA" id="ARBA00022679"/>
    </source>
</evidence>
<dbReference type="GO" id="GO:0009252">
    <property type="term" value="P:peptidoglycan biosynthetic process"/>
    <property type="evidence" value="ECO:0007669"/>
    <property type="project" value="UniProtKB-KW"/>
</dbReference>
<evidence type="ECO:0000256" key="4">
    <source>
        <dbReference type="ARBA" id="ARBA00022670"/>
    </source>
</evidence>
<dbReference type="Pfam" id="PF00912">
    <property type="entry name" value="Transgly"/>
    <property type="match status" value="1"/>
</dbReference>
<keyword evidence="3" id="KW-0121">Carboxypeptidase</keyword>
<reference evidence="19" key="1">
    <citation type="submission" date="2016-10" db="EMBL/GenBank/DDBJ databases">
        <authorList>
            <person name="de Groot N.N."/>
        </authorList>
    </citation>
    <scope>NUCLEOTIDE SEQUENCE</scope>
</reference>
<feature type="compositionally biased region" description="Basic and acidic residues" evidence="15">
    <location>
        <begin position="642"/>
        <end position="654"/>
    </location>
</feature>
<dbReference type="GO" id="GO:0008658">
    <property type="term" value="F:penicillin binding"/>
    <property type="evidence" value="ECO:0007669"/>
    <property type="project" value="InterPro"/>
</dbReference>
<dbReference type="InterPro" id="IPR023346">
    <property type="entry name" value="Lysozyme-like_dom_sf"/>
</dbReference>
<dbReference type="GO" id="GO:0071555">
    <property type="term" value="P:cell wall organization"/>
    <property type="evidence" value="ECO:0007669"/>
    <property type="project" value="UniProtKB-KW"/>
</dbReference>
<keyword evidence="7" id="KW-0378">Hydrolase</keyword>
<name>A0A1W1C1Z0_9ZZZZ</name>
<feature type="domain" description="Glycosyl transferase family 51" evidence="18">
    <location>
        <begin position="56"/>
        <end position="230"/>
    </location>
</feature>